<dbReference type="AlphaFoldDB" id="A0A261RQ36"/>
<proteinExistence type="predicted"/>
<keyword evidence="3" id="KW-1185">Reference proteome</keyword>
<feature type="compositionally biased region" description="Polar residues" evidence="1">
    <location>
        <begin position="418"/>
        <end position="443"/>
    </location>
</feature>
<feature type="region of interest" description="Disordered" evidence="1">
    <location>
        <begin position="99"/>
        <end position="120"/>
    </location>
</feature>
<evidence type="ECO:0000313" key="3">
    <source>
        <dbReference type="Proteomes" id="UP000216857"/>
    </source>
</evidence>
<organism evidence="2 3">
    <name type="scientific">Bordetella genomosp. 9</name>
    <dbReference type="NCBI Taxonomy" id="1416803"/>
    <lineage>
        <taxon>Bacteria</taxon>
        <taxon>Pseudomonadati</taxon>
        <taxon>Pseudomonadota</taxon>
        <taxon>Betaproteobacteria</taxon>
        <taxon>Burkholderiales</taxon>
        <taxon>Alcaligenaceae</taxon>
        <taxon>Bordetella</taxon>
    </lineage>
</organism>
<dbReference type="EMBL" id="NEVJ01000001">
    <property type="protein sequence ID" value="OZI26720.1"/>
    <property type="molecule type" value="Genomic_DNA"/>
</dbReference>
<dbReference type="RefSeq" id="WP_094845813.1">
    <property type="nucleotide sequence ID" value="NZ_NEVJ01000001.1"/>
</dbReference>
<accession>A0A261RQ36</accession>
<sequence length="443" mass="45289">MALLDGSDADGGFFNQLQNPGNYGLLAAGLGILANARGANSQNAIGAGALAGLQAAQGAQQTAYLNDYRKAQAAKLQQESDKQRALLGLLGGITPGGQAGGGAAQSMPVSANGTAPASPVAPPKGGLANMSIDQVALIKALGGGDLTDAWKLAHYGQDRNPGSFNVGADGQLTYTPNIDKGQTPVIKDGRVVGVQNLPGAVASAANMAGATAAATAGAQAGYDLVPVPDGKGGTQLMPRAQAVGMLGGDRQAGGLGRTPSQADQTFNESVAKASADTYNNLQTSGMNADKQIANYQRVGQLLDGFEGGTLSNLGLQGAKLANSLDIKLDEKLPAKEAAVAIGNQLALQLRDPANGGGMPGAMSDADRNFLQASVPNLTQSNAGRKQLIDYQVKVLERNKDVAAFARKWRQKFGRLDSQDPSGNDFQTALSNWSANNPLFPQGQ</sequence>
<evidence type="ECO:0000256" key="1">
    <source>
        <dbReference type="SAM" id="MobiDB-lite"/>
    </source>
</evidence>
<gene>
    <name evidence="2" type="ORF">CAL26_05200</name>
</gene>
<reference evidence="2" key="1">
    <citation type="submission" date="2017-05" db="EMBL/GenBank/DDBJ databases">
        <title>Complete and WGS of Bordetella genogroups.</title>
        <authorList>
            <person name="Spilker T."/>
            <person name="Lipuma J."/>
        </authorList>
    </citation>
    <scope>NUCLEOTIDE SEQUENCE</scope>
    <source>
        <strain evidence="2">AU21707</strain>
    </source>
</reference>
<evidence type="ECO:0000313" key="2">
    <source>
        <dbReference type="EMBL" id="OZI26720.1"/>
    </source>
</evidence>
<name>A0A261RQ36_9BORD</name>
<comment type="caution">
    <text evidence="2">The sequence shown here is derived from an EMBL/GenBank/DDBJ whole genome shotgun (WGS) entry which is preliminary data.</text>
</comment>
<protein>
    <submittedName>
        <fullName evidence="2">Uncharacterized protein</fullName>
    </submittedName>
</protein>
<feature type="region of interest" description="Disordered" evidence="1">
    <location>
        <begin position="415"/>
        <end position="443"/>
    </location>
</feature>
<dbReference type="Proteomes" id="UP000216857">
    <property type="component" value="Unassembled WGS sequence"/>
</dbReference>
<dbReference type="OrthoDB" id="5919053at2"/>